<feature type="transmembrane region" description="Helical" evidence="9">
    <location>
        <begin position="205"/>
        <end position="236"/>
    </location>
</feature>
<keyword evidence="5" id="KW-0598">Phosphotransferase system</keyword>
<keyword evidence="4 10" id="KW-0762">Sugar transport</keyword>
<comment type="subcellular location">
    <subcellularLocation>
        <location evidence="1">Cell membrane</location>
        <topology evidence="1">Multi-pass membrane protein</topology>
    </subcellularLocation>
</comment>
<evidence type="ECO:0000256" key="7">
    <source>
        <dbReference type="ARBA" id="ARBA00022989"/>
    </source>
</evidence>
<name>A0AAW5BR90_9FIRM</name>
<comment type="caution">
    <text evidence="10">The sequence shown here is derived from an EMBL/GenBank/DDBJ whole genome shotgun (WGS) entry which is preliminary data.</text>
</comment>
<keyword evidence="2" id="KW-0813">Transport</keyword>
<dbReference type="EMBL" id="JAAITT010000013">
    <property type="protein sequence ID" value="NSJ49268.1"/>
    <property type="molecule type" value="Genomic_DNA"/>
</dbReference>
<evidence type="ECO:0000313" key="11">
    <source>
        <dbReference type="EMBL" id="NSJ49268.1"/>
    </source>
</evidence>
<evidence type="ECO:0000313" key="13">
    <source>
        <dbReference type="Proteomes" id="UP001299608"/>
    </source>
</evidence>
<dbReference type="GO" id="GO:0009401">
    <property type="term" value="P:phosphoenolpyruvate-dependent sugar phosphotransferase system"/>
    <property type="evidence" value="ECO:0007669"/>
    <property type="project" value="UniProtKB-KW"/>
</dbReference>
<evidence type="ECO:0000256" key="8">
    <source>
        <dbReference type="ARBA" id="ARBA00023136"/>
    </source>
</evidence>
<evidence type="ECO:0000313" key="12">
    <source>
        <dbReference type="Proteomes" id="UP000669239"/>
    </source>
</evidence>
<protein>
    <submittedName>
        <fullName evidence="10">PTS sugar transporter subunit IIC</fullName>
    </submittedName>
</protein>
<evidence type="ECO:0000313" key="10">
    <source>
        <dbReference type="EMBL" id="MCG4746705.1"/>
    </source>
</evidence>
<keyword evidence="7 9" id="KW-1133">Transmembrane helix</keyword>
<sequence>MLFKALILGILAGFAIWDGRVCGQHMFDRPIVTGPIVGLILGDVHTGIVMGASLELVMMGIVGIGAATPPDVVSGGILATAFAIMSGLDMDAAVALSLPIATLAQSVGILDRTINTTFLHWADKAAEEGDYKGISKALWAGAWLFWFSSFLVVFLGVLLGSNTIAGFVAALPPFILGGLKVASGMLPALGIAILMQLIFDKTNAAYLFVGFVLTALLGMSTVGVAIVGATIAYVVYQQAMQRKRDMASLAANTMSDDLGGEL</sequence>
<organism evidence="10 13">
    <name type="scientific">Enterocloster aldenensis</name>
    <dbReference type="NCBI Taxonomy" id="358742"/>
    <lineage>
        <taxon>Bacteria</taxon>
        <taxon>Bacillati</taxon>
        <taxon>Bacillota</taxon>
        <taxon>Clostridia</taxon>
        <taxon>Lachnospirales</taxon>
        <taxon>Lachnospiraceae</taxon>
        <taxon>Enterocloster</taxon>
    </lineage>
</organism>
<evidence type="ECO:0000256" key="2">
    <source>
        <dbReference type="ARBA" id="ARBA00022448"/>
    </source>
</evidence>
<dbReference type="PANTHER" id="PTHR32502:SF8">
    <property type="entry name" value="N-ACETYLGALACTOSAMINE PERMEASE IIC COMPONENT 1"/>
    <property type="match status" value="1"/>
</dbReference>
<proteinExistence type="predicted"/>
<dbReference type="GO" id="GO:0005886">
    <property type="term" value="C:plasma membrane"/>
    <property type="evidence" value="ECO:0007669"/>
    <property type="project" value="UniProtKB-SubCell"/>
</dbReference>
<dbReference type="RefSeq" id="WP_165641876.1">
    <property type="nucleotide sequence ID" value="NZ_JAAITT010000013.1"/>
</dbReference>
<dbReference type="AlphaFoldDB" id="A0AAW5BR90"/>
<keyword evidence="6 9" id="KW-0812">Transmembrane</keyword>
<dbReference type="InterPro" id="IPR050303">
    <property type="entry name" value="GatZ_KbaZ_carbometab"/>
</dbReference>
<dbReference type="Proteomes" id="UP000669239">
    <property type="component" value="Unassembled WGS sequence"/>
</dbReference>
<dbReference type="EMBL" id="JAKNGE010000017">
    <property type="protein sequence ID" value="MCG4746705.1"/>
    <property type="molecule type" value="Genomic_DNA"/>
</dbReference>
<gene>
    <name evidence="11" type="ORF">G5B36_11205</name>
    <name evidence="10" type="ORF">L0N08_14880</name>
</gene>
<feature type="transmembrane region" description="Helical" evidence="9">
    <location>
        <begin position="181"/>
        <end position="199"/>
    </location>
</feature>
<reference evidence="10" key="3">
    <citation type="submission" date="2022-01" db="EMBL/GenBank/DDBJ databases">
        <title>Collection of gut derived symbiotic bacterial strains cultured from healthy donors.</title>
        <authorList>
            <person name="Lin H."/>
            <person name="Kohout C."/>
            <person name="Waligurski E."/>
            <person name="Pamer E.G."/>
        </authorList>
    </citation>
    <scope>NUCLEOTIDE SEQUENCE</scope>
    <source>
        <strain evidence="10">DFI.6.55</strain>
    </source>
</reference>
<evidence type="ECO:0000256" key="4">
    <source>
        <dbReference type="ARBA" id="ARBA00022597"/>
    </source>
</evidence>
<dbReference type="PANTHER" id="PTHR32502">
    <property type="entry name" value="N-ACETYLGALACTOSAMINE PERMEASE II COMPONENT-RELATED"/>
    <property type="match status" value="1"/>
</dbReference>
<reference evidence="11 12" key="1">
    <citation type="journal article" date="2020" name="Cell Host Microbe">
        <title>Functional and Genomic Variation between Human-Derived Isolates of Lachnospiraceae Reveals Inter- and Intra-Species Diversity.</title>
        <authorList>
            <person name="Sorbara M.T."/>
            <person name="Littmann E.R."/>
            <person name="Fontana E."/>
            <person name="Moody T.U."/>
            <person name="Kohout C.E."/>
            <person name="Gjonbalaj M."/>
            <person name="Eaton V."/>
            <person name="Seok R."/>
            <person name="Leiner I.M."/>
            <person name="Pamer E.G."/>
        </authorList>
    </citation>
    <scope>NUCLEOTIDE SEQUENCE [LARGE SCALE GENOMIC DNA]</scope>
    <source>
        <strain evidence="11 12">MSK.1.17</strain>
    </source>
</reference>
<dbReference type="InterPro" id="IPR004700">
    <property type="entry name" value="PTS_IIC_man"/>
</dbReference>
<keyword evidence="12" id="KW-1185">Reference proteome</keyword>
<keyword evidence="3" id="KW-1003">Cell membrane</keyword>
<evidence type="ECO:0000256" key="1">
    <source>
        <dbReference type="ARBA" id="ARBA00004651"/>
    </source>
</evidence>
<evidence type="ECO:0000256" key="9">
    <source>
        <dbReference type="SAM" id="Phobius"/>
    </source>
</evidence>
<dbReference type="PROSITE" id="PS51106">
    <property type="entry name" value="PTS_EIIC_TYPE_4"/>
    <property type="match status" value="1"/>
</dbReference>
<keyword evidence="8 9" id="KW-0472">Membrane</keyword>
<evidence type="ECO:0000256" key="5">
    <source>
        <dbReference type="ARBA" id="ARBA00022683"/>
    </source>
</evidence>
<feature type="transmembrane region" description="Helical" evidence="9">
    <location>
        <begin position="143"/>
        <end position="169"/>
    </location>
</feature>
<dbReference type="Pfam" id="PF03609">
    <property type="entry name" value="EII-Sor"/>
    <property type="match status" value="1"/>
</dbReference>
<evidence type="ECO:0000256" key="3">
    <source>
        <dbReference type="ARBA" id="ARBA00022475"/>
    </source>
</evidence>
<accession>A0AAW5BR90</accession>
<dbReference type="Proteomes" id="UP001299608">
    <property type="component" value="Unassembled WGS sequence"/>
</dbReference>
<evidence type="ECO:0000256" key="6">
    <source>
        <dbReference type="ARBA" id="ARBA00022692"/>
    </source>
</evidence>
<reference evidence="11" key="2">
    <citation type="submission" date="2020-02" db="EMBL/GenBank/DDBJ databases">
        <authorList>
            <person name="Littmann E."/>
            <person name="Sorbara M."/>
        </authorList>
    </citation>
    <scope>NUCLEOTIDE SEQUENCE</scope>
    <source>
        <strain evidence="11">MSK.1.17</strain>
    </source>
</reference>